<accession>A0ABZ0RWM3</accession>
<evidence type="ECO:0000313" key="1">
    <source>
        <dbReference type="EMBL" id="WPK11240.1"/>
    </source>
</evidence>
<sequence>MNYLKALYETYENSQNEVGKVATKPAKDGTPIEYMLLPISHTTQTAHIEITINLAGDLIKAEAIDKASTILPFTEESGSRAGKKFAPHVLHDKLMYVAGDYCEYTGEDDKADAFQKYIEQLRDWCESPYAHPHVTAIYHYVKQGRLIADLISERVLHAENHRLLKQWTNTELEKPKIFSVLAGEQSSAFVRFVIHEPEQQIPLLWRNEEVFNAYIAYYNTKLKKQDICYVSGEIAPMIERHPNKLRNSGDKAKLISANDGTGYTYRGRFKDSVQAANISYDVSQKAHNALKWLIERQGKQIDGRVFLVWGSQYLDMFPATDDLFELDLENLFQETPTEEEKVQTREVLAEKYRHLLVGRQKNMSFEELENEKVYILTLDAATPGRIAVLYYRDFQIWTYFERLSEWHRTTSWRQTRKKGDQWIEFEGSPSFYTIAHAAFGPRPSDKVVKGVMERLLPCVLDGRNIPLDIIRSSVVRASNPQFYEQNWEWEQVLTVACALVKKHYQKEGWQVALNTETTDRDYLFGRLLAVADVLERSALGRDENRATNALRYMNMFQSNPQRTWSTIQRNLQPYQMKLREKGIRYSKLIDEIAAKFEYDDFNNKPLSGKYLLGYYSQRQDLYTKKEDKEGEEQS</sequence>
<dbReference type="InterPro" id="IPR010144">
    <property type="entry name" value="CRISPR-assoc_prot_Csd1-typ"/>
</dbReference>
<name>A0ABZ0RWM3_9BACI</name>
<dbReference type="EMBL" id="CP137624">
    <property type="protein sequence ID" value="WPK11240.1"/>
    <property type="molecule type" value="Genomic_DNA"/>
</dbReference>
<reference evidence="1 2" key="1">
    <citation type="submission" date="2023-09" db="EMBL/GenBank/DDBJ databases">
        <authorList>
            <person name="Page C.A."/>
            <person name="Perez-Diaz I.M."/>
        </authorList>
    </citation>
    <scope>NUCLEOTIDE SEQUENCE [LARGE SCALE GENOMIC DNA]</scope>
    <source>
        <strain evidence="1 2">Ll15</strain>
    </source>
</reference>
<organism evidence="1 2">
    <name type="scientific">Lysinibacillus louembei</name>
    <dbReference type="NCBI Taxonomy" id="1470088"/>
    <lineage>
        <taxon>Bacteria</taxon>
        <taxon>Bacillati</taxon>
        <taxon>Bacillota</taxon>
        <taxon>Bacilli</taxon>
        <taxon>Bacillales</taxon>
        <taxon>Bacillaceae</taxon>
        <taxon>Lysinibacillus</taxon>
    </lineage>
</organism>
<dbReference type="Pfam" id="PF09709">
    <property type="entry name" value="Cas_Csd1"/>
    <property type="match status" value="1"/>
</dbReference>
<dbReference type="Proteomes" id="UP001322664">
    <property type="component" value="Chromosome"/>
</dbReference>
<gene>
    <name evidence="1" type="primary">cas8c</name>
    <name evidence="1" type="ORF">R6U77_15295</name>
</gene>
<evidence type="ECO:0000313" key="2">
    <source>
        <dbReference type="Proteomes" id="UP001322664"/>
    </source>
</evidence>
<dbReference type="NCBIfam" id="TIGR01863">
    <property type="entry name" value="cas_Csd1"/>
    <property type="match status" value="1"/>
</dbReference>
<proteinExistence type="predicted"/>
<dbReference type="CDD" id="cd09757">
    <property type="entry name" value="Cas8c_I-C"/>
    <property type="match status" value="1"/>
</dbReference>
<keyword evidence="2" id="KW-1185">Reference proteome</keyword>
<dbReference type="RefSeq" id="WP_319836301.1">
    <property type="nucleotide sequence ID" value="NZ_CP137624.1"/>
</dbReference>
<protein>
    <submittedName>
        <fullName evidence="1">Type I-C CRISPR-associated protein Cas8c/Csd1</fullName>
    </submittedName>
</protein>